<dbReference type="AlphaFoldDB" id="A0A9W8A1N6"/>
<gene>
    <name evidence="2" type="ORF">H4219_003304</name>
</gene>
<feature type="compositionally biased region" description="Basic residues" evidence="1">
    <location>
        <begin position="211"/>
        <end position="224"/>
    </location>
</feature>
<accession>A0A9W8A1N6</accession>
<feature type="compositionally biased region" description="Low complexity" evidence="1">
    <location>
        <begin position="231"/>
        <end position="245"/>
    </location>
</feature>
<evidence type="ECO:0000256" key="1">
    <source>
        <dbReference type="SAM" id="MobiDB-lite"/>
    </source>
</evidence>
<name>A0A9W8A1N6_9FUNG</name>
<sequence>MQKEVLVPEIPKVPDSPSLSNLTASDISSFISDLSQMPTYSELINSISPPAALEGINNSGDTTRAYFTGNFPALQLAVDGDTILDSIIGASKATNANNSPNYSLPMSLFNDSMYYCGSEYPSSATSQDTINPAHLSLKDSDDIEDITGFNTTNSSTTSKDNIVAATPLLSPPPYPKKSHKANHGSYSRSNSHQGDENGTAAETTTTNKTTLKNKRQNNRRKVRKNNQPAITKRSSTKSTSLSQPQTPTPPLATVSFQDIPMPMTTIPITNHRKHNKKIPAKDRWYTILPRKELDKEVKKYKTPVIEIPIVKI</sequence>
<dbReference type="EMBL" id="JANBPU010000076">
    <property type="protein sequence ID" value="KAJ1917273.1"/>
    <property type="molecule type" value="Genomic_DNA"/>
</dbReference>
<evidence type="ECO:0000313" key="3">
    <source>
        <dbReference type="Proteomes" id="UP001150538"/>
    </source>
</evidence>
<keyword evidence="3" id="KW-1185">Reference proteome</keyword>
<organism evidence="2 3">
    <name type="scientific">Mycoemilia scoparia</name>
    <dbReference type="NCBI Taxonomy" id="417184"/>
    <lineage>
        <taxon>Eukaryota</taxon>
        <taxon>Fungi</taxon>
        <taxon>Fungi incertae sedis</taxon>
        <taxon>Zoopagomycota</taxon>
        <taxon>Kickxellomycotina</taxon>
        <taxon>Kickxellomycetes</taxon>
        <taxon>Kickxellales</taxon>
        <taxon>Kickxellaceae</taxon>
        <taxon>Mycoemilia</taxon>
    </lineage>
</organism>
<dbReference type="Proteomes" id="UP001150538">
    <property type="component" value="Unassembled WGS sequence"/>
</dbReference>
<protein>
    <submittedName>
        <fullName evidence="2">Uncharacterized protein</fullName>
    </submittedName>
</protein>
<comment type="caution">
    <text evidence="2">The sequence shown here is derived from an EMBL/GenBank/DDBJ whole genome shotgun (WGS) entry which is preliminary data.</text>
</comment>
<reference evidence="2" key="1">
    <citation type="submission" date="2022-07" db="EMBL/GenBank/DDBJ databases">
        <title>Phylogenomic reconstructions and comparative analyses of Kickxellomycotina fungi.</title>
        <authorList>
            <person name="Reynolds N.K."/>
            <person name="Stajich J.E."/>
            <person name="Barry K."/>
            <person name="Grigoriev I.V."/>
            <person name="Crous P."/>
            <person name="Smith M.E."/>
        </authorList>
    </citation>
    <scope>NUCLEOTIDE SEQUENCE</scope>
    <source>
        <strain evidence="2">NBRC 100468</strain>
    </source>
</reference>
<feature type="region of interest" description="Disordered" evidence="1">
    <location>
        <begin position="148"/>
        <end position="255"/>
    </location>
</feature>
<evidence type="ECO:0000313" key="2">
    <source>
        <dbReference type="EMBL" id="KAJ1917273.1"/>
    </source>
</evidence>
<proteinExistence type="predicted"/>